<evidence type="ECO:0000256" key="1">
    <source>
        <dbReference type="SAM" id="SignalP"/>
    </source>
</evidence>
<evidence type="ECO:0008006" key="4">
    <source>
        <dbReference type="Google" id="ProtNLM"/>
    </source>
</evidence>
<keyword evidence="1" id="KW-0732">Signal</keyword>
<proteinExistence type="predicted"/>
<reference evidence="2 3" key="1">
    <citation type="submission" date="2023-08" db="EMBL/GenBank/DDBJ databases">
        <title>Mesonia sp. MT50, isolated from deep-sea sediment of the Mariana Trench.</title>
        <authorList>
            <person name="Fu H."/>
        </authorList>
    </citation>
    <scope>NUCLEOTIDE SEQUENCE [LARGE SCALE GENOMIC DNA]</scope>
    <source>
        <strain evidence="2 3">MT50</strain>
    </source>
</reference>
<evidence type="ECO:0000313" key="2">
    <source>
        <dbReference type="EMBL" id="MDQ7916452.1"/>
    </source>
</evidence>
<dbReference type="RefSeq" id="WP_308863102.1">
    <property type="nucleotide sequence ID" value="NZ_JAVHUL010000004.1"/>
</dbReference>
<gene>
    <name evidence="2" type="ORF">RBU60_02610</name>
</gene>
<feature type="chain" id="PRO_5046510246" description="Lipocalin-like domain-containing protein" evidence="1">
    <location>
        <begin position="20"/>
        <end position="173"/>
    </location>
</feature>
<feature type="signal peptide" evidence="1">
    <location>
        <begin position="1"/>
        <end position="19"/>
    </location>
</feature>
<keyword evidence="3" id="KW-1185">Reference proteome</keyword>
<evidence type="ECO:0000313" key="3">
    <source>
        <dbReference type="Proteomes" id="UP001230915"/>
    </source>
</evidence>
<dbReference type="EMBL" id="JAVHUL010000004">
    <property type="protein sequence ID" value="MDQ7916452.1"/>
    <property type="molecule type" value="Genomic_DNA"/>
</dbReference>
<sequence length="173" mass="20483">MKIKIILSLLAVFFLIACQSDDDQPSVETIDDPITGEWQPFQNVKIYEDNSKIVNPFPYCSTTTNSHLYFSNDTNQLFYYNFIEQKTSEECFYTAGQGNWEQLNETDYQVSLEYFSESDYQSNETETFLYQVDFISSDTIQIHHKTLLMQLQAEEPNLVDFYRVYEKQRIPFE</sequence>
<accession>A0ABU0ZYG4</accession>
<name>A0ABU0ZYG4_9FLAO</name>
<protein>
    <recommendedName>
        <fullName evidence="4">Lipocalin-like domain-containing protein</fullName>
    </recommendedName>
</protein>
<dbReference type="PROSITE" id="PS51257">
    <property type="entry name" value="PROKAR_LIPOPROTEIN"/>
    <property type="match status" value="1"/>
</dbReference>
<dbReference type="Proteomes" id="UP001230915">
    <property type="component" value="Unassembled WGS sequence"/>
</dbReference>
<comment type="caution">
    <text evidence="2">The sequence shown here is derived from an EMBL/GenBank/DDBJ whole genome shotgun (WGS) entry which is preliminary data.</text>
</comment>
<organism evidence="2 3">
    <name type="scientific">Mesonia profundi</name>
    <dbReference type="NCBI Taxonomy" id="3070998"/>
    <lineage>
        <taxon>Bacteria</taxon>
        <taxon>Pseudomonadati</taxon>
        <taxon>Bacteroidota</taxon>
        <taxon>Flavobacteriia</taxon>
        <taxon>Flavobacteriales</taxon>
        <taxon>Flavobacteriaceae</taxon>
        <taxon>Mesonia</taxon>
    </lineage>
</organism>